<reference evidence="2" key="1">
    <citation type="journal article" date="2019" name="BMC Genomics">
        <title>A new reference genome for Sorghum bicolor reveals high levels of sequence similarity between sweet and grain genotypes: implications for the genetics of sugar metabolism.</title>
        <authorList>
            <person name="Cooper E.A."/>
            <person name="Brenton Z.W."/>
            <person name="Flinn B.S."/>
            <person name="Jenkins J."/>
            <person name="Shu S."/>
            <person name="Flowers D."/>
            <person name="Luo F."/>
            <person name="Wang Y."/>
            <person name="Xia P."/>
            <person name="Barry K."/>
            <person name="Daum C."/>
            <person name="Lipzen A."/>
            <person name="Yoshinaga Y."/>
            <person name="Schmutz J."/>
            <person name="Saski C."/>
            <person name="Vermerris W."/>
            <person name="Kresovich S."/>
        </authorList>
    </citation>
    <scope>NUCLEOTIDE SEQUENCE</scope>
</reference>
<comment type="caution">
    <text evidence="2">The sequence shown here is derived from an EMBL/GenBank/DDBJ whole genome shotgun (WGS) entry which is preliminary data.</text>
</comment>
<dbReference type="AlphaFoldDB" id="A0A921QC40"/>
<evidence type="ECO:0000313" key="3">
    <source>
        <dbReference type="Proteomes" id="UP000807115"/>
    </source>
</evidence>
<keyword evidence="1" id="KW-0732">Signal</keyword>
<evidence type="ECO:0000313" key="2">
    <source>
        <dbReference type="EMBL" id="KAG0519048.1"/>
    </source>
</evidence>
<proteinExistence type="predicted"/>
<feature type="chain" id="PRO_5037824410" description="Secreted protein" evidence="1">
    <location>
        <begin position="31"/>
        <end position="122"/>
    </location>
</feature>
<dbReference type="Proteomes" id="UP000807115">
    <property type="component" value="Chromosome 9"/>
</dbReference>
<dbReference type="EMBL" id="CM027688">
    <property type="protein sequence ID" value="KAG0519048.1"/>
    <property type="molecule type" value="Genomic_DNA"/>
</dbReference>
<feature type="signal peptide" evidence="1">
    <location>
        <begin position="1"/>
        <end position="30"/>
    </location>
</feature>
<evidence type="ECO:0000256" key="1">
    <source>
        <dbReference type="SAM" id="SignalP"/>
    </source>
</evidence>
<accession>A0A921QC40</accession>
<sequence>MYLCKCAIRLPVWWLCTLCLLSGLLPLGRCTPGQVSRCSTATTATPLLTVSSTPLRTKERPLEELDTSMIHCSCRWLTVGELAPGSKKKEMRECLLCSALACSIRSTSFLRATLYCRSSVVY</sequence>
<evidence type="ECO:0008006" key="4">
    <source>
        <dbReference type="Google" id="ProtNLM"/>
    </source>
</evidence>
<reference evidence="2" key="2">
    <citation type="submission" date="2020-10" db="EMBL/GenBank/DDBJ databases">
        <authorList>
            <person name="Cooper E.A."/>
            <person name="Brenton Z.W."/>
            <person name="Flinn B.S."/>
            <person name="Jenkins J."/>
            <person name="Shu S."/>
            <person name="Flowers D."/>
            <person name="Luo F."/>
            <person name="Wang Y."/>
            <person name="Xia P."/>
            <person name="Barry K."/>
            <person name="Daum C."/>
            <person name="Lipzen A."/>
            <person name="Yoshinaga Y."/>
            <person name="Schmutz J."/>
            <person name="Saski C."/>
            <person name="Vermerris W."/>
            <person name="Kresovich S."/>
        </authorList>
    </citation>
    <scope>NUCLEOTIDE SEQUENCE</scope>
</reference>
<name>A0A921QC40_SORBI</name>
<organism evidence="2 3">
    <name type="scientific">Sorghum bicolor</name>
    <name type="common">Sorghum</name>
    <name type="synonym">Sorghum vulgare</name>
    <dbReference type="NCBI Taxonomy" id="4558"/>
    <lineage>
        <taxon>Eukaryota</taxon>
        <taxon>Viridiplantae</taxon>
        <taxon>Streptophyta</taxon>
        <taxon>Embryophyta</taxon>
        <taxon>Tracheophyta</taxon>
        <taxon>Spermatophyta</taxon>
        <taxon>Magnoliopsida</taxon>
        <taxon>Liliopsida</taxon>
        <taxon>Poales</taxon>
        <taxon>Poaceae</taxon>
        <taxon>PACMAD clade</taxon>
        <taxon>Panicoideae</taxon>
        <taxon>Andropogonodae</taxon>
        <taxon>Andropogoneae</taxon>
        <taxon>Sorghinae</taxon>
        <taxon>Sorghum</taxon>
    </lineage>
</organism>
<protein>
    <recommendedName>
        <fullName evidence="4">Secreted protein</fullName>
    </recommendedName>
</protein>
<gene>
    <name evidence="2" type="ORF">BDA96_09G230300</name>
</gene>